<evidence type="ECO:0000256" key="3">
    <source>
        <dbReference type="ARBA" id="ARBA00022692"/>
    </source>
</evidence>
<evidence type="ECO:0000256" key="1">
    <source>
        <dbReference type="ARBA" id="ARBA00004141"/>
    </source>
</evidence>
<sequence>MLGLTGAGGGVLALPLLVLGLGLSIPSAAPIALLAIGLSSAIGALLGLRQGIVRYRAAGLIGACGIVTAPLGVWLSHRLPAVPLAVCFAAVQAWVSVRLWRGAGSVPRFQSPCPCRLDASSGRLHWTPSCAKALASTGALAGLLSGLLGVGGGFVIVPALKRYTDLQMNSLVATSLAVISLVALVTGGANLAAGLANAEVALPFAGGAATGLVIGRLLAPYLGGVVLQKAFAIMGLLAAFALLVRSHVLG</sequence>
<organism evidence="7 8">
    <name type="scientific">Pseudomonas quercus</name>
    <dbReference type="NCBI Taxonomy" id="2722792"/>
    <lineage>
        <taxon>Bacteria</taxon>
        <taxon>Pseudomonadati</taxon>
        <taxon>Pseudomonadota</taxon>
        <taxon>Gammaproteobacteria</taxon>
        <taxon>Pseudomonadales</taxon>
        <taxon>Pseudomonadaceae</taxon>
        <taxon>Pseudomonas</taxon>
    </lineage>
</organism>
<keyword evidence="5 6" id="KW-0472">Membrane</keyword>
<protein>
    <recommendedName>
        <fullName evidence="6">Probable membrane transporter protein</fullName>
    </recommendedName>
</protein>
<gene>
    <name evidence="7" type="ORF">HBH25_03160</name>
</gene>
<feature type="transmembrane region" description="Helical" evidence="6">
    <location>
        <begin position="55"/>
        <end position="75"/>
    </location>
</feature>
<dbReference type="PANTHER" id="PTHR43701:SF2">
    <property type="entry name" value="MEMBRANE TRANSPORTER PROTEIN YJNA-RELATED"/>
    <property type="match status" value="1"/>
</dbReference>
<evidence type="ECO:0000256" key="2">
    <source>
        <dbReference type="ARBA" id="ARBA00009142"/>
    </source>
</evidence>
<comment type="caution">
    <text evidence="7">The sequence shown here is derived from an EMBL/GenBank/DDBJ whole genome shotgun (WGS) entry which is preliminary data.</text>
</comment>
<dbReference type="Proteomes" id="UP000746535">
    <property type="component" value="Unassembled WGS sequence"/>
</dbReference>
<accession>A0ABX0Y968</accession>
<dbReference type="PANTHER" id="PTHR43701">
    <property type="entry name" value="MEMBRANE TRANSPORTER PROTEIN MJ0441-RELATED"/>
    <property type="match status" value="1"/>
</dbReference>
<feature type="transmembrane region" description="Helical" evidence="6">
    <location>
        <begin position="225"/>
        <end position="244"/>
    </location>
</feature>
<evidence type="ECO:0000256" key="5">
    <source>
        <dbReference type="ARBA" id="ARBA00023136"/>
    </source>
</evidence>
<dbReference type="Pfam" id="PF01925">
    <property type="entry name" value="TauE"/>
    <property type="match status" value="1"/>
</dbReference>
<feature type="transmembrane region" description="Helical" evidence="6">
    <location>
        <begin position="7"/>
        <end position="25"/>
    </location>
</feature>
<dbReference type="EMBL" id="JAAVJI010000001">
    <property type="protein sequence ID" value="NJO99863.1"/>
    <property type="molecule type" value="Genomic_DNA"/>
</dbReference>
<dbReference type="InterPro" id="IPR002781">
    <property type="entry name" value="TM_pro_TauE-like"/>
</dbReference>
<dbReference type="InterPro" id="IPR051598">
    <property type="entry name" value="TSUP/Inactive_protease-like"/>
</dbReference>
<evidence type="ECO:0000313" key="8">
    <source>
        <dbReference type="Proteomes" id="UP000746535"/>
    </source>
</evidence>
<keyword evidence="8" id="KW-1185">Reference proteome</keyword>
<evidence type="ECO:0000256" key="6">
    <source>
        <dbReference type="RuleBase" id="RU363041"/>
    </source>
</evidence>
<reference evidence="7 8" key="1">
    <citation type="submission" date="2020-03" db="EMBL/GenBank/DDBJ databases">
        <authorList>
            <person name="Wang L."/>
            <person name="He N."/>
            <person name="Li Y."/>
            <person name="Fang Y."/>
            <person name="Zhang F."/>
        </authorList>
    </citation>
    <scope>NUCLEOTIDE SEQUENCE [LARGE SCALE GENOMIC DNA]</scope>
    <source>
        <strain evidence="8">hsmgli-8</strain>
    </source>
</reference>
<evidence type="ECO:0000256" key="4">
    <source>
        <dbReference type="ARBA" id="ARBA00022989"/>
    </source>
</evidence>
<keyword evidence="3 6" id="KW-0812">Transmembrane</keyword>
<comment type="subcellular location">
    <subcellularLocation>
        <location evidence="6">Cell membrane</location>
        <topology evidence="6">Multi-pass membrane protein</topology>
    </subcellularLocation>
    <subcellularLocation>
        <location evidence="1">Membrane</location>
        <topology evidence="1">Multi-pass membrane protein</topology>
    </subcellularLocation>
</comment>
<feature type="transmembrane region" description="Helical" evidence="6">
    <location>
        <begin position="133"/>
        <end position="160"/>
    </location>
</feature>
<feature type="transmembrane region" description="Helical" evidence="6">
    <location>
        <begin position="31"/>
        <end position="48"/>
    </location>
</feature>
<feature type="transmembrane region" description="Helical" evidence="6">
    <location>
        <begin position="81"/>
        <end position="100"/>
    </location>
</feature>
<feature type="transmembrane region" description="Helical" evidence="6">
    <location>
        <begin position="172"/>
        <end position="193"/>
    </location>
</feature>
<feature type="transmembrane region" description="Helical" evidence="6">
    <location>
        <begin position="200"/>
        <end position="219"/>
    </location>
</feature>
<proteinExistence type="inferred from homology"/>
<keyword evidence="6" id="KW-1003">Cell membrane</keyword>
<name>A0ABX0Y968_9PSED</name>
<comment type="similarity">
    <text evidence="2 6">Belongs to the 4-toluene sulfonate uptake permease (TSUP) (TC 2.A.102) family.</text>
</comment>
<evidence type="ECO:0000313" key="7">
    <source>
        <dbReference type="EMBL" id="NJO99863.1"/>
    </source>
</evidence>
<keyword evidence="4 6" id="KW-1133">Transmembrane helix</keyword>